<feature type="domain" description="Crassvirus muzzle protein N-terminal region" evidence="2">
    <location>
        <begin position="358"/>
        <end position="1323"/>
    </location>
</feature>
<feature type="domain" description="Crassvirus muzzle protein N-terminal region" evidence="2">
    <location>
        <begin position="3"/>
        <end position="331"/>
    </location>
</feature>
<dbReference type="RefSeq" id="YP_010111794.1">
    <property type="nucleotide sequence ID" value="NC_055884.1"/>
</dbReference>
<evidence type="ECO:0000259" key="1">
    <source>
        <dbReference type="Pfam" id="PF25729"/>
    </source>
</evidence>
<dbReference type="InterPro" id="IPR057888">
    <property type="entry name" value="crAss_MUZ_C"/>
</dbReference>
<evidence type="ECO:0000313" key="4">
    <source>
        <dbReference type="Proteomes" id="UP000594161"/>
    </source>
</evidence>
<dbReference type="EMBL" id="MT774391">
    <property type="protein sequence ID" value="QOR59636.1"/>
    <property type="molecule type" value="Genomic_DNA"/>
</dbReference>
<dbReference type="Pfam" id="PF25729">
    <property type="entry name" value="crAss_MUZ_C"/>
    <property type="match status" value="1"/>
</dbReference>
<proteinExistence type="predicted"/>
<evidence type="ECO:0000259" key="2">
    <source>
        <dbReference type="Pfam" id="PF25731"/>
    </source>
</evidence>
<protein>
    <submittedName>
        <fullName evidence="3">Stabilization protein</fullName>
    </submittedName>
</protein>
<keyword evidence="4" id="KW-1185">Reference proteome</keyword>
<dbReference type="GeneID" id="65130243"/>
<dbReference type="Proteomes" id="UP000594161">
    <property type="component" value="Segment"/>
</dbReference>
<accession>A0A7M1RZD7</accession>
<dbReference type="Pfam" id="PF25731">
    <property type="entry name" value="crAss_MUZ"/>
    <property type="match status" value="2"/>
</dbReference>
<dbReference type="KEGG" id="vg:65130243"/>
<dbReference type="InterPro" id="IPR057889">
    <property type="entry name" value="crAss_MUZ_N"/>
</dbReference>
<feature type="domain" description="Crassvirus muzzle protein C-terminal" evidence="1">
    <location>
        <begin position="1331"/>
        <end position="1419"/>
    </location>
</feature>
<reference evidence="3 4" key="1">
    <citation type="submission" date="2020-07" db="EMBL/GenBank/DDBJ databases">
        <title>Taxonomic proposal: Crassvirales, a new order of highly abundant and diverse bacterial viruses.</title>
        <authorList>
            <person name="Shkoporov A.N."/>
            <person name="Stockdale S.R."/>
            <person name="Guerin E."/>
            <person name="Ross R.P."/>
            <person name="Hill C."/>
        </authorList>
    </citation>
    <scope>NUCLEOTIDE SEQUENCE [LARGE SCALE GENOMIC DNA]</scope>
</reference>
<evidence type="ECO:0000313" key="3">
    <source>
        <dbReference type="EMBL" id="QOR59636.1"/>
    </source>
</evidence>
<sequence>MLKQEQHIIKGMTRDLTVSKFNPEFAYECKNIRITARDNSTLLTVTNERGNSELSILTSNGNPLQVLGTLIGYNVLNNYVTLFTTGDKDRIYRLENKQTYFEGKLLYEGNLNFNVNNPIENISVYENDNIQKVYWIDGLNQSRVINIVADSTVSGSWNDSSFDFVQDLELKETVTVVRDDLASGSFSSGVIQYAFTYYNKYGQESNIFYTSPIQYISFASRGASPEEKVSNSFTITIANPDTRFDYIRVYSIHRASIDATPNVLNVVDLPINAANVRAGETLTYTDNGTIGTSVDPTELLYVGGEEVVFGTMTQKDNTLFLGNADIKRKLVGPDIINSIKGGNISFNQRYVGNYVRTAGYYPYKNSLYLGSKIKSFKYLEWYRFGVQFQYKNGKWSEPIWINDAYNGPASGGMGYGISPSYNGALTTVQASYSLNSDIINKVVAQGFIRARGVVVYPTLIDREVVAQGILCPTVYNIGDRFGNSPFAQSSWFARPNLAFDIERNKSNWNGIGTLFGDYDKSKAAVISNKNVNLTIDPGTPSAKTILIDIVNKGAWAEFRHNKPVPNNWERNAEIQCIANTPAGPYTASKGSELNSYTASHAEYFFVDQNILTLHSPDIEFDEGVQNLDSSGLKLRIVGVVPITANASEIDIQTSTPANDTSKMGFYKETIGSENNSYHGLKNLISGAFWFDKMTNMKNVDDDHGYTESFFVYAWHRNGSLNNQGPVTEGSRTAMLDKKKISNLKFSSFSKYFNEPWLAYKANDATHTGITGVSIFNSNEQSLVRIPAPANSNLGDLNYYGNVDKVIAATRVDDAYSLTFDFSDGPKTEEFNRKNGYPIVVTGVNTAESFAHQLFTGGTFPIQFVKRSDGATLTEVPNGTDAVRMKYKSTPHAVFALNYATDGRQIVMPTNRETDYTDYWNVNDANVTKGGVNHFFWNPTAKSISESETQINDGVFQDVISEYTSNLTDNNYSYLYLAELYNDNITNRFGGQTEEAFENNIWLPGGEPINLLNADGTPVSYASLTYTEGDTFLERYDCLKTYSYTLEDQNSVTEIVSFMCETRVNIEGRYDRNRGQLNNLTMTPENFNKVNKVYSQKNNFFNYRGINHSKFNLNYFPNTVTWTKEKQLGSIIDTWTNITMASTLDLDGDKGEVISLNTYNNEIFCFQRKGFSNILFNSRVQIPASDGMPIEITNGMKVSGKRYVSNTIGCSNKWSIVESPSGLYFIDNETNSMYLFNGEVKSISDSLGMRQWVNENNTHINWNPVTYENFRGFYDKNNNDVYFVNNNWCLCYSELIGQFTSFMSYEKVPAMFNVGSEFYAFNNNKLWQQFNGDYNMFFGQYKPYSITVVANADEPADKIFNTVEFRADAYDGDNLAPTKTYDTLDVYNEYQHGRVTLTDLNGRPSPLKRKFRIWRANIPRANTPINGIPANNRDRIRNTWAYVKLSTETPNTYRTVFHDMTIHYFV</sequence>
<name>A0A7M1RZD7_9CAUD</name>
<organism evidence="3 4">
    <name type="scientific">uncultured phage cr126_1</name>
    <dbReference type="NCBI Taxonomy" id="2772075"/>
    <lineage>
        <taxon>Viruses</taxon>
        <taxon>Duplodnaviria</taxon>
        <taxon>Heunggongvirae</taxon>
        <taxon>Uroviricota</taxon>
        <taxon>Caudoviricetes</taxon>
        <taxon>Crassvirales</taxon>
        <taxon>Steigviridae</taxon>
        <taxon>Asinivirinae</taxon>
        <taxon>Kolpuevirus</taxon>
        <taxon>Kolpuevirus hominis</taxon>
    </lineage>
</organism>